<keyword evidence="4" id="KW-1185">Reference proteome</keyword>
<dbReference type="InterPro" id="IPR051246">
    <property type="entry name" value="WDR48"/>
</dbReference>
<evidence type="ECO:0000256" key="2">
    <source>
        <dbReference type="SAM" id="Phobius"/>
    </source>
</evidence>
<feature type="compositionally biased region" description="Low complexity" evidence="1">
    <location>
        <begin position="1785"/>
        <end position="1797"/>
    </location>
</feature>
<dbReference type="PANTHER" id="PTHR19862">
    <property type="entry name" value="WD REPEAT-CONTAINING PROTEIN 48"/>
    <property type="match status" value="1"/>
</dbReference>
<keyword evidence="2" id="KW-0472">Membrane</keyword>
<feature type="compositionally biased region" description="Gly residues" evidence="1">
    <location>
        <begin position="2956"/>
        <end position="2970"/>
    </location>
</feature>
<feature type="transmembrane region" description="Helical" evidence="2">
    <location>
        <begin position="2754"/>
        <end position="2775"/>
    </location>
</feature>
<keyword evidence="2" id="KW-1133">Transmembrane helix</keyword>
<feature type="region of interest" description="Disordered" evidence="1">
    <location>
        <begin position="2319"/>
        <end position="2338"/>
    </location>
</feature>
<evidence type="ECO:0000313" key="3">
    <source>
        <dbReference type="EMBL" id="KXZ48974.1"/>
    </source>
</evidence>
<keyword evidence="2" id="KW-0812">Transmembrane</keyword>
<proteinExistence type="predicted"/>
<sequence>MGKEGTCGRTESRLPAAAGSLPAPTVTCRIAIEGNATPAAAAEPSGPAAGNWAITAFSLNCTTPNTGGGNEGSDIGSDGVGGGGGGGSGDAQRAAADPVPVQLGSRLLALLAAHNGSEGAPGEAAAARVSLSGVTATPRFSDGGGGGTVDDWGVTLRDVAHLRLEHSVVRGLPLSAHGPLVACLNCSHLSTDNVTLQALYGSGPVSGAVTAPPPRAAYGALYGSGLLAADLASLRCAGVRDAHGWACVGLELAPTAAVPLPPPNETATSSGAGGAASSTAASVRLVNSSFISNSVTWHLDGLAGPGHGAVLVLRSREAAAEATDAAAAVRVAVSDAVFMDNIGGCGGALAIAGWALVDLHLDGSELSGNTAVDVRAASSSGAAMGGAVWVEGSVASLTVSSSRLDNNTAWEGGAIRLGGWADSIRVTAGSSVSRNRAAAALGGGSGGGGGGAISIGGGLGSLVVELGSSVSYNTAAEHGGAVYCAGAASGGSGYGDDRSTTVVAILTGSRVDHNSAGLSGGALALRQSAVDANISVSSNSSLSDNTANGPSAAAGSGGGGGVYLSARLAAFTVSDGSNVSSNTASSNASGASGGALYVGGGLAGAIAVQGGSRMSHNVAGGRGGAVCADGGEGLDGAASVVVGEGSELSGNVAVALSGGAVHLGRGLALMAVRNGSRVEDNSAAGERGGAVYVVRSMGRLEVSHGSSLSRNAAKLAGGGVYVERDVGVVDVRDGSGIDGNTIWQGSGAGLAVLGSLGELAVTANSSLSGNAANNSVRFLEAKGGGVWVRGNLSRVLVSGRSAISDNAAKQGGAALLVFGNAGSIRVEGESCVCGNLAGMVDGDGSAAGAIHVVGRLEELVVTGGSQLSYNIVSYGDGFGGAVRVDGGVGEVVVCDRSALSHNMGGLGGVLHVPDPPGRDALAIRSFTLCGASNMSGNVARTLGGAFYVQGRVGALRIEGGSRVSDNVGRNLAGGLYLSKPVRQLVITDSTVSNNSAFFDHAGFLYQAVQNGGPADVQRNLAEGPFSVTIARSTIASNYAWKNGGALYFWFNAALPTVTADGANGNNGSPNGIAAAAAAELLRAQLQANATLDIRISDSTFYNNSVGTGSGGALFVTNVLNYVVEAAPQGGSSAAGANSSSSSNTTQIRLAAVNLAVNVVLTNCTFSSNAAATFKDRFPYSDVSSTLRGHGGAVFVWSRPSSSLLGGATIVASSAAGARAAPPPASVGAGGGSSGNASSSPSSALTCPKHASPAAGPASPPPWDVYDPTPDGPFEAPWPPLSFPCRLAMVGVDVEGNTAAGGYGGGVAAVNCAARFTRCRFANNTSTLRGGGFAFMDYAVPTIVAPSPSIPGSSLLASSAAPPPPPPPQEGVYGGEPPCPSAADGGAQQGADPSAPWLLVEGSTVEGNAAADGGGFFLEVNRTSALVRTCTVSGNRATAVLRNRAGNAGGGVFAFAPSNMTVELVSCTLSGNAAVYGGAAYVDGEPLGAARLEGCSLHGNTAQQYGGGMFVVHGVYGVTVVANGSDWSGNSAGKAGGAISVWALLASGEAGSSQQQTDGGLVARRRGQRRLLQAAIGTAAAAVADDGAAVLSPWRQLTAVVAAAVAVAPPAAAGEDRNASAGTTAATWGIVLRFVRMYDNVAMYGGGLHLASRVSALVNASRFERNAAGVSGGAIAARLANLVRISGSSLYGNTAQLSGGGAFLEQCGAVLVEASDVGANTAPSGGAFHVAGGGGASSSGGAAAMAAAAAAVSPVVILSRVTLAGNAAVGTTSTGDGSSTNGGGNTSSTAAESSPEGGASTGGGGADSGTQSDEKALYRAYGGHGGGLFISGWVGVALADSRAAADNSAAVGSVLATTQTCLPGPAALEELSKQPLGSGMLIGDGMEEEVGEAGSSAAGAMEVAGLGPWRTAAEALQRAASLLCSLLLISNTRLAELPSGIVPPIATLAAASRSVFSLEVQLYDGLGQPVVVDIPAYRLSLSIRPLPSPTAAPGAFTGGGAAGVGPVYLRQARVGAPSLSLSATTSFGRASWAELDVVGWPGTYALDVTASVAEGLASIAPPGKTDTFTVRLELLPCSQGQELETTDDSAEDLAPAFSVCRDCRRDRVGLWADARPPLALLYDRYGSKYPDAMANITSSLLLSEADDSNDGGGGGGDCASCCRDCPVNAACPGGPLVIPGPGYWHSSAASLALHRCPQPAACGADSLLSETWESWNGQVAAALEGAEGSGRALGANLTSILPGQLTAVNFSTLLLLDGRSRLLGRCQQWHYSHRSAAEQLLRALEATDSSGGSSSSTSSGSSTAAGIVALAAEALLLGDASTSQGASPPPPCRLDGTAEDPSSYLSLQCAPGYTGHLCATCLPGHSLSSDLQCEACPSLGRTVGVGVLAFLGTVGLILVTTTGNMTKGRADAISASQKESSFVDLLKAVITHAQYYIIITRLGLDFPGTVTGYEKAMSAITGAENYVAYSPTCLFPGLGSAGQAAVHVGFGLATPCVAALVSMALWTARYVFLHQGRLNRAGGRNWRGLPSFKKFGSRSAASAYPEPEPLPLPASPVADTRSSHEGDDAGPPPVLSASRGVSGRSGRPPVCAAGVDEAAIVLELATPMPPPAVVKDGAGTPQEMAPYQAPGDRPAGADVSCCGCNCCPRSLQSIPWLRDRLSQLRSRLSPYHMLMFADQSLPLPQQLGVVLMVAAFILYPALCQVSLSLYACYRIDPGTGPFAENQVASWPRGYWVRDMQQECYAGRHASVYVPLGAACVLTFCLGPPVAFFWATWRVRHHLDETRTRIQYGFLFQEYKPRFYWYTSVKQLQCLALVTVEVFGRVLTVSQQALLLLAVLILIAAVNMACAPSDLAEVMLLEFLSCCVLSQTIILGLYSVDRDTNAVETALGALILALNVGFVLGSLLFALCTWGPAAQLAGRAAGGMSGLLHRMSDSVSRLLVAVGRPSSRRVSTADGGGAGGAGGGDGRV</sequence>
<protein>
    <recommendedName>
        <fullName evidence="5">Right handed beta helix domain-containing protein</fullName>
    </recommendedName>
</protein>
<feature type="compositionally biased region" description="Low complexity" evidence="1">
    <location>
        <begin position="1769"/>
        <end position="1778"/>
    </location>
</feature>
<dbReference type="EMBL" id="LSYV01000025">
    <property type="protein sequence ID" value="KXZ48974.1"/>
    <property type="molecule type" value="Genomic_DNA"/>
</dbReference>
<feature type="region of interest" description="Disordered" evidence="1">
    <location>
        <begin position="2949"/>
        <end position="2970"/>
    </location>
</feature>
<dbReference type="OrthoDB" id="547225at2759"/>
<organism evidence="3 4">
    <name type="scientific">Gonium pectorale</name>
    <name type="common">Green alga</name>
    <dbReference type="NCBI Taxonomy" id="33097"/>
    <lineage>
        <taxon>Eukaryota</taxon>
        <taxon>Viridiplantae</taxon>
        <taxon>Chlorophyta</taxon>
        <taxon>core chlorophytes</taxon>
        <taxon>Chlorophyceae</taxon>
        <taxon>CS clade</taxon>
        <taxon>Chlamydomonadales</taxon>
        <taxon>Volvocaceae</taxon>
        <taxon>Gonium</taxon>
    </lineage>
</organism>
<dbReference type="InterPro" id="IPR006626">
    <property type="entry name" value="PbH1"/>
</dbReference>
<feature type="compositionally biased region" description="Low complexity" evidence="1">
    <location>
        <begin position="1380"/>
        <end position="1393"/>
    </location>
</feature>
<feature type="compositionally biased region" description="Low complexity" evidence="1">
    <location>
        <begin position="2577"/>
        <end position="2587"/>
    </location>
</feature>
<feature type="transmembrane region" description="Helical" evidence="2">
    <location>
        <begin position="2888"/>
        <end position="2912"/>
    </location>
</feature>
<dbReference type="GO" id="GO:0043130">
    <property type="term" value="F:ubiquitin binding"/>
    <property type="evidence" value="ECO:0007669"/>
    <property type="project" value="TreeGrafter"/>
</dbReference>
<dbReference type="Proteomes" id="UP000075714">
    <property type="component" value="Unassembled WGS sequence"/>
</dbReference>
<accession>A0A150GGN3</accession>
<evidence type="ECO:0000256" key="1">
    <source>
        <dbReference type="SAM" id="MobiDB-lite"/>
    </source>
</evidence>
<evidence type="ECO:0008006" key="5">
    <source>
        <dbReference type="Google" id="ProtNLM"/>
    </source>
</evidence>
<feature type="region of interest" description="Disordered" evidence="1">
    <location>
        <begin position="2539"/>
        <end position="2587"/>
    </location>
</feature>
<name>A0A150GGN3_GONPE</name>
<dbReference type="STRING" id="33097.A0A150GGN3"/>
<dbReference type="PANTHER" id="PTHR19862:SF14">
    <property type="entry name" value="WD REPEAT-CONTAINING PROTEIN 48"/>
    <property type="match status" value="1"/>
</dbReference>
<comment type="caution">
    <text evidence="3">The sequence shown here is derived from an EMBL/GenBank/DDBJ whole genome shotgun (WGS) entry which is preliminary data.</text>
</comment>
<feature type="region of interest" description="Disordered" evidence="1">
    <location>
        <begin position="1218"/>
        <end position="1270"/>
    </location>
</feature>
<feature type="region of interest" description="Disordered" evidence="1">
    <location>
        <begin position="1354"/>
        <end position="1393"/>
    </location>
</feature>
<feature type="compositionally biased region" description="Gly residues" evidence="1">
    <location>
        <begin position="78"/>
        <end position="89"/>
    </location>
</feature>
<feature type="region of interest" description="Disordered" evidence="1">
    <location>
        <begin position="65"/>
        <end position="95"/>
    </location>
</feature>
<feature type="transmembrane region" description="Helical" evidence="2">
    <location>
        <begin position="2856"/>
        <end position="2876"/>
    </location>
</feature>
<feature type="region of interest" description="Disordered" evidence="1">
    <location>
        <begin position="1"/>
        <end position="20"/>
    </location>
</feature>
<dbReference type="SUPFAM" id="SSF51126">
    <property type="entry name" value="Pectin lyase-like"/>
    <property type="match status" value="1"/>
</dbReference>
<dbReference type="SMART" id="SM00710">
    <property type="entry name" value="PbH1"/>
    <property type="match status" value="20"/>
</dbReference>
<reference evidence="4" key="1">
    <citation type="journal article" date="2016" name="Nat. Commun.">
        <title>The Gonium pectorale genome demonstrates co-option of cell cycle regulation during the evolution of multicellularity.</title>
        <authorList>
            <person name="Hanschen E.R."/>
            <person name="Marriage T.N."/>
            <person name="Ferris P.J."/>
            <person name="Hamaji T."/>
            <person name="Toyoda A."/>
            <person name="Fujiyama A."/>
            <person name="Neme R."/>
            <person name="Noguchi H."/>
            <person name="Minakuchi Y."/>
            <person name="Suzuki M."/>
            <person name="Kawai-Toyooka H."/>
            <person name="Smith D.R."/>
            <person name="Sparks H."/>
            <person name="Anderson J."/>
            <person name="Bakaric R."/>
            <person name="Luria V."/>
            <person name="Karger A."/>
            <person name="Kirschner M.W."/>
            <person name="Durand P.M."/>
            <person name="Michod R.E."/>
            <person name="Nozaki H."/>
            <person name="Olson B.J."/>
        </authorList>
    </citation>
    <scope>NUCLEOTIDE SEQUENCE [LARGE SCALE GENOMIC DNA]</scope>
    <source>
        <strain evidence="4">NIES-2863</strain>
    </source>
</reference>
<dbReference type="InterPro" id="IPR011050">
    <property type="entry name" value="Pectin_lyase_fold/virulence"/>
</dbReference>
<feature type="compositionally biased region" description="Low complexity" evidence="1">
    <location>
        <begin position="1234"/>
        <end position="1243"/>
    </location>
</feature>
<dbReference type="GO" id="GO:0000724">
    <property type="term" value="P:double-strand break repair via homologous recombination"/>
    <property type="evidence" value="ECO:0007669"/>
    <property type="project" value="TreeGrafter"/>
</dbReference>
<gene>
    <name evidence="3" type="ORF">GPECTOR_24g264</name>
</gene>
<feature type="transmembrane region" description="Helical" evidence="2">
    <location>
        <begin position="2831"/>
        <end position="2849"/>
    </location>
</feature>
<feature type="transmembrane region" description="Helical" evidence="2">
    <location>
        <begin position="2688"/>
        <end position="2710"/>
    </location>
</feature>
<evidence type="ECO:0000313" key="4">
    <source>
        <dbReference type="Proteomes" id="UP000075714"/>
    </source>
</evidence>
<feature type="region of interest" description="Disordered" evidence="1">
    <location>
        <begin position="1769"/>
        <end position="1810"/>
    </location>
</feature>